<feature type="transmembrane region" description="Helical" evidence="8">
    <location>
        <begin position="350"/>
        <end position="370"/>
    </location>
</feature>
<feature type="transmembrane region" description="Helical" evidence="8">
    <location>
        <begin position="411"/>
        <end position="433"/>
    </location>
</feature>
<dbReference type="GO" id="GO:0015293">
    <property type="term" value="F:symporter activity"/>
    <property type="evidence" value="ECO:0007669"/>
    <property type="project" value="UniProtKB-KW"/>
</dbReference>
<dbReference type="InterPro" id="IPR001046">
    <property type="entry name" value="NRAMP_fam"/>
</dbReference>
<evidence type="ECO:0000256" key="6">
    <source>
        <dbReference type="ARBA" id="ARBA00023136"/>
    </source>
</evidence>
<dbReference type="GO" id="GO:0005384">
    <property type="term" value="F:manganese ion transmembrane transporter activity"/>
    <property type="evidence" value="ECO:0007669"/>
    <property type="project" value="TreeGrafter"/>
</dbReference>
<accession>A0A2A7SHP9</accession>
<keyword evidence="4" id="KW-0769">Symport</keyword>
<feature type="transmembrane region" description="Helical" evidence="8">
    <location>
        <begin position="256"/>
        <end position="279"/>
    </location>
</feature>
<dbReference type="GO" id="GO:0015086">
    <property type="term" value="F:cadmium ion transmembrane transporter activity"/>
    <property type="evidence" value="ECO:0007669"/>
    <property type="project" value="TreeGrafter"/>
</dbReference>
<dbReference type="PANTHER" id="PTHR11706:SF33">
    <property type="entry name" value="NATURAL RESISTANCE-ASSOCIATED MACROPHAGE PROTEIN 2"/>
    <property type="match status" value="1"/>
</dbReference>
<evidence type="ECO:0000313" key="10">
    <source>
        <dbReference type="Proteomes" id="UP000220629"/>
    </source>
</evidence>
<gene>
    <name evidence="9" type="ORF">CRM94_12880</name>
</gene>
<evidence type="ECO:0000313" key="9">
    <source>
        <dbReference type="EMBL" id="PEH42973.1"/>
    </source>
</evidence>
<dbReference type="GO" id="GO:0034755">
    <property type="term" value="P:iron ion transmembrane transport"/>
    <property type="evidence" value="ECO:0007669"/>
    <property type="project" value="TreeGrafter"/>
</dbReference>
<dbReference type="Proteomes" id="UP000220629">
    <property type="component" value="Unassembled WGS sequence"/>
</dbReference>
<evidence type="ECO:0000256" key="7">
    <source>
        <dbReference type="SAM" id="MobiDB-lite"/>
    </source>
</evidence>
<keyword evidence="6 8" id="KW-0472">Membrane</keyword>
<keyword evidence="5 8" id="KW-1133">Transmembrane helix</keyword>
<evidence type="ECO:0000256" key="5">
    <source>
        <dbReference type="ARBA" id="ARBA00022989"/>
    </source>
</evidence>
<evidence type="ECO:0000256" key="1">
    <source>
        <dbReference type="ARBA" id="ARBA00004141"/>
    </source>
</evidence>
<evidence type="ECO:0000256" key="3">
    <source>
        <dbReference type="ARBA" id="ARBA00022692"/>
    </source>
</evidence>
<protein>
    <submittedName>
        <fullName evidence="9">Divalent metal cation transporter</fullName>
    </submittedName>
</protein>
<sequence>MNPGMKRGSPTREPGERAAGEPAAPGKPRPWYRRLGPGLLAGSADDDPGGIAVYSQAGSQFGFQMLWLIALALPLMVAVQIASARIGRGACAGLLASVREHGGARLAKCLAAGIALVSLINVGADLSAMGGATALAAGGHAAVYAAVYGLGMLAALVRLPYARYARVMKWLTLTMLAYAIEVALVDIDWSEAGRALLHPRIVFSHDYATTAVAVLGTTISPYLFVWQAALEHEQHKTPARAESTARHERRRITLDTWAGMLISSAVAICIMLVGAAVFHAHGQTSISGTGQAASALRPIAGRAAALVFTLGIVGCGLLAVPAYAASAAYGIVDAWRLRGGLDAPARHAPVFYGAIGACLMAGIGFAASGVDPIRALYWSAVLNGVAAVPMLVLLLRLAARGQVVGRLRSGMLVIGLGWIAVALMVLAVGFMLVDLLRGG</sequence>
<reference evidence="10" key="1">
    <citation type="submission" date="2017-09" db="EMBL/GenBank/DDBJ databases">
        <title>FDA dAtabase for Regulatory Grade micrObial Sequences (FDA-ARGOS): Supporting development and validation of Infectious Disease Dx tests.</title>
        <authorList>
            <person name="Minogue T."/>
            <person name="Wolcott M."/>
            <person name="Wasieloski L."/>
            <person name="Aguilar W."/>
            <person name="Moore D."/>
            <person name="Tallon L."/>
            <person name="Sadzewicz L."/>
            <person name="Ott S."/>
            <person name="Zhao X."/>
            <person name="Nagaraj S."/>
            <person name="Vavikolanu K."/>
            <person name="Aluvathingal J."/>
            <person name="Nadendla S."/>
            <person name="Sichtig H."/>
        </authorList>
    </citation>
    <scope>NUCLEOTIDE SEQUENCE [LARGE SCALE GENOMIC DNA]</scope>
    <source>
        <strain evidence="10">FDAARGOS_390</strain>
    </source>
</reference>
<feature type="transmembrane region" description="Helical" evidence="8">
    <location>
        <begin position="376"/>
        <end position="399"/>
    </location>
</feature>
<comment type="caution">
    <text evidence="9">The sequence shown here is derived from an EMBL/GenBank/DDBJ whole genome shotgun (WGS) entry which is preliminary data.</text>
</comment>
<feature type="region of interest" description="Disordered" evidence="7">
    <location>
        <begin position="1"/>
        <end position="31"/>
    </location>
</feature>
<dbReference type="GO" id="GO:0005886">
    <property type="term" value="C:plasma membrane"/>
    <property type="evidence" value="ECO:0007669"/>
    <property type="project" value="TreeGrafter"/>
</dbReference>
<dbReference type="Pfam" id="PF01566">
    <property type="entry name" value="Nramp"/>
    <property type="match status" value="1"/>
</dbReference>
<dbReference type="EMBL" id="PDDY01000001">
    <property type="protein sequence ID" value="PEH42973.1"/>
    <property type="molecule type" value="Genomic_DNA"/>
</dbReference>
<keyword evidence="3 8" id="KW-0812">Transmembrane</keyword>
<evidence type="ECO:0000256" key="8">
    <source>
        <dbReference type="SAM" id="Phobius"/>
    </source>
</evidence>
<name>A0A2A7SHP9_BURGA</name>
<proteinExistence type="predicted"/>
<evidence type="ECO:0000256" key="2">
    <source>
        <dbReference type="ARBA" id="ARBA00022448"/>
    </source>
</evidence>
<comment type="subcellular location">
    <subcellularLocation>
        <location evidence="1">Membrane</location>
        <topology evidence="1">Multi-pass membrane protein</topology>
    </subcellularLocation>
</comment>
<dbReference type="AlphaFoldDB" id="A0A2A7SHP9"/>
<organism evidence="9 10">
    <name type="scientific">Burkholderia gladioli</name>
    <name type="common">Pseudomonas marginata</name>
    <name type="synonym">Phytomonas marginata</name>
    <dbReference type="NCBI Taxonomy" id="28095"/>
    <lineage>
        <taxon>Bacteria</taxon>
        <taxon>Pseudomonadati</taxon>
        <taxon>Pseudomonadota</taxon>
        <taxon>Betaproteobacteria</taxon>
        <taxon>Burkholderiales</taxon>
        <taxon>Burkholderiaceae</taxon>
        <taxon>Burkholderia</taxon>
    </lineage>
</organism>
<dbReference type="PANTHER" id="PTHR11706">
    <property type="entry name" value="SOLUTE CARRIER PROTEIN FAMILY 11 MEMBER"/>
    <property type="match status" value="1"/>
</dbReference>
<feature type="transmembrane region" description="Helical" evidence="8">
    <location>
        <begin position="136"/>
        <end position="157"/>
    </location>
</feature>
<keyword evidence="2" id="KW-0813">Transport</keyword>
<feature type="transmembrane region" description="Helical" evidence="8">
    <location>
        <begin position="65"/>
        <end position="86"/>
    </location>
</feature>
<feature type="transmembrane region" description="Helical" evidence="8">
    <location>
        <begin position="106"/>
        <end position="124"/>
    </location>
</feature>
<feature type="transmembrane region" description="Helical" evidence="8">
    <location>
        <begin position="299"/>
        <end position="329"/>
    </location>
</feature>
<feature type="transmembrane region" description="Helical" evidence="8">
    <location>
        <begin position="207"/>
        <end position="226"/>
    </location>
</feature>
<feature type="transmembrane region" description="Helical" evidence="8">
    <location>
        <begin position="169"/>
        <end position="187"/>
    </location>
</feature>
<evidence type="ECO:0000256" key="4">
    <source>
        <dbReference type="ARBA" id="ARBA00022847"/>
    </source>
</evidence>